<dbReference type="SUPFAM" id="SSF48208">
    <property type="entry name" value="Six-hairpin glycosidases"/>
    <property type="match status" value="1"/>
</dbReference>
<evidence type="ECO:0000313" key="4">
    <source>
        <dbReference type="EMBL" id="KAJ6263318.1"/>
    </source>
</evidence>
<evidence type="ECO:0000259" key="2">
    <source>
        <dbReference type="Pfam" id="PF21307"/>
    </source>
</evidence>
<dbReference type="InterPro" id="IPR054363">
    <property type="entry name" value="GH95_cat"/>
</dbReference>
<evidence type="ECO:0000259" key="1">
    <source>
        <dbReference type="Pfam" id="PF14498"/>
    </source>
</evidence>
<protein>
    <submittedName>
        <fullName evidence="4">Alpha-L-fucosidase</fullName>
    </submittedName>
</protein>
<dbReference type="Gene3D" id="1.50.10.10">
    <property type="match status" value="1"/>
</dbReference>
<accession>A0AAD6NNF5</accession>
<dbReference type="GO" id="GO:0004560">
    <property type="term" value="F:alpha-L-fucosidase activity"/>
    <property type="evidence" value="ECO:0007669"/>
    <property type="project" value="InterPro"/>
</dbReference>
<gene>
    <name evidence="4" type="ORF">Dda_1881</name>
</gene>
<keyword evidence="5" id="KW-1185">Reference proteome</keyword>
<dbReference type="Pfam" id="PF14498">
    <property type="entry name" value="Glyco_hyd_65N_2"/>
    <property type="match status" value="1"/>
</dbReference>
<feature type="domain" description="Alpha fucosidase A-like C-terminal" evidence="2">
    <location>
        <begin position="653"/>
        <end position="690"/>
    </location>
</feature>
<feature type="domain" description="Glycosyl hydrolase family 95 N-terminal" evidence="1">
    <location>
        <begin position="1"/>
        <end position="217"/>
    </location>
</feature>
<evidence type="ECO:0000259" key="3">
    <source>
        <dbReference type="Pfam" id="PF22124"/>
    </source>
</evidence>
<proteinExistence type="predicted"/>
<dbReference type="Pfam" id="PF22124">
    <property type="entry name" value="Glyco_hydro_95_cat"/>
    <property type="match status" value="1"/>
</dbReference>
<dbReference type="PIRSF" id="PIRSF007663">
    <property type="entry name" value="UCP007663"/>
    <property type="match status" value="1"/>
</dbReference>
<dbReference type="Proteomes" id="UP001221413">
    <property type="component" value="Unassembled WGS sequence"/>
</dbReference>
<dbReference type="InterPro" id="IPR012341">
    <property type="entry name" value="6hp_glycosidase-like_sf"/>
</dbReference>
<evidence type="ECO:0000313" key="5">
    <source>
        <dbReference type="Proteomes" id="UP001221413"/>
    </source>
</evidence>
<dbReference type="Pfam" id="PF21307">
    <property type="entry name" value="Glyco_hydro_95_C"/>
    <property type="match status" value="1"/>
</dbReference>
<dbReference type="AlphaFoldDB" id="A0AAD6NNF5"/>
<dbReference type="InterPro" id="IPR008928">
    <property type="entry name" value="6-hairpin_glycosidase_sf"/>
</dbReference>
<dbReference type="EMBL" id="JAQGDS010000002">
    <property type="protein sequence ID" value="KAJ6263318.1"/>
    <property type="molecule type" value="Genomic_DNA"/>
</dbReference>
<dbReference type="GO" id="GO:0005975">
    <property type="term" value="P:carbohydrate metabolic process"/>
    <property type="evidence" value="ECO:0007669"/>
    <property type="project" value="InterPro"/>
</dbReference>
<dbReference type="InterPro" id="IPR049053">
    <property type="entry name" value="AFCA-like_C"/>
</dbReference>
<organism evidence="4 5">
    <name type="scientific">Drechslerella dactyloides</name>
    <name type="common">Nematode-trapping fungus</name>
    <name type="synonym">Arthrobotrys dactyloides</name>
    <dbReference type="NCBI Taxonomy" id="74499"/>
    <lineage>
        <taxon>Eukaryota</taxon>
        <taxon>Fungi</taxon>
        <taxon>Dikarya</taxon>
        <taxon>Ascomycota</taxon>
        <taxon>Pezizomycotina</taxon>
        <taxon>Orbiliomycetes</taxon>
        <taxon>Orbiliales</taxon>
        <taxon>Orbiliaceae</taxon>
        <taxon>Drechslerella</taxon>
    </lineage>
</organism>
<reference evidence="4" key="1">
    <citation type="submission" date="2023-01" db="EMBL/GenBank/DDBJ databases">
        <title>The chitinases involved in constricting ring structure development in the nematode-trapping fungus Drechslerella dactyloides.</title>
        <authorList>
            <person name="Wang R."/>
            <person name="Zhang L."/>
            <person name="Tang P."/>
            <person name="Li S."/>
            <person name="Liang L."/>
        </authorList>
    </citation>
    <scope>NUCLEOTIDE SEQUENCE</scope>
    <source>
        <strain evidence="4">YMF1.00031</strain>
    </source>
</reference>
<dbReference type="PANTHER" id="PTHR31084">
    <property type="entry name" value="ALPHA-L-FUCOSIDASE 2"/>
    <property type="match status" value="1"/>
</dbReference>
<name>A0AAD6NNF5_DREDA</name>
<dbReference type="InterPro" id="IPR027414">
    <property type="entry name" value="GH95_N_dom"/>
</dbReference>
<dbReference type="FunFam" id="1.50.10.10:FF:000028">
    <property type="entry name" value="Alpha-L-fucosidase 2"/>
    <property type="match status" value="1"/>
</dbReference>
<dbReference type="PANTHER" id="PTHR31084:SF18">
    <property type="entry name" value="GLYCOSYL HYDROLASE FAMILY 95 N-TERMINAL DOMAIN-CONTAINING PROTEIN"/>
    <property type="match status" value="1"/>
</dbReference>
<comment type="caution">
    <text evidence="4">The sequence shown here is derived from an EMBL/GenBank/DDBJ whole genome shotgun (WGS) entry which is preliminary data.</text>
</comment>
<feature type="domain" description="Glycosyl hydrolase family 95 catalytic" evidence="3">
    <location>
        <begin position="235"/>
        <end position="640"/>
    </location>
</feature>
<sequence length="729" mass="82406">MVYGRTGTELLQLNEDSVWYGGPQDRLPKDALQNLPELRRLIRAGRQKEAEALVRSAFVAYPSSQRHYEPLGSLYLEFNHDENKISNYKRELDIEDAVSRVEYSYDGCQYRREVLASYPDQVIAIKVTSSRRSTFIVRLGRVSEHEYETNEFLDSLSARDGKIIMHATPGGRNSNRLCCIASASTDKPEGTIRAVGNTLAVTGTSALIVLAAQTTFRVDDPEIAALQDIQRSGSWDGILQRHRADYSALYRRVSLELFPDYRSDAVPTDVHLEGPANPGLIAQYYNYGRYLLISSSRDDYQALPATLQGIWNPSFQPAWGSKYTININLQMNYWPANTSNLPECETPLFELIERMAKNGERTAREMYGCRGWCAHHNTDIYADTDPQDKWMSATLWPLGGAWLCTHIWERYLFFGDVEFLKRLFPTLEGCVRFLLDYLIEDETGTFLVTNPSLSPENTFKNARNEEGVFCEASTMDIQIITAVFNAYISTTKLLPRSPVSVSLQEVQHTCDRLPPMEISPEGLIQEWGRNDYDEVEPGHRHISHLWGLHPCDLITPTSTPSLAKAASAVLSRRAAHGSGHTGWSSAWLINFHARLGEPEKCKEHVERLLRDSTLSNMLDNHPPFQIDGNFGGAAGILEMIVQSHEVDREKDRRIIRLLPAWPKEWKGGEVRGVRVRGGGSVSFKWENGKVIGEFRIICELYTNYRLIFPDGGGSDFRGDWTHVFPQGGA</sequence>
<dbReference type="InterPro" id="IPR016518">
    <property type="entry name" value="Alpha-L-fucosidase"/>
</dbReference>